<dbReference type="RefSeq" id="WP_054724394.1">
    <property type="nucleotide sequence ID" value="NZ_CP009429.1"/>
</dbReference>
<reference evidence="2" key="1">
    <citation type="submission" date="2015-11" db="EMBL/GenBank/DDBJ databases">
        <title>Complete genome sequence of a polyethylene-glycol degrader Sphingopyxis macrogoltabida 203N (NBRC 111659).</title>
        <authorList>
            <person name="Yoshiyuki O."/>
            <person name="Shouta N."/>
            <person name="Nagata Y."/>
            <person name="Numata M."/>
            <person name="Tsuchikane K."/>
            <person name="Hosoyama A."/>
            <person name="Yamazoe A."/>
            <person name="Tsuda M."/>
            <person name="Fujita N."/>
            <person name="Kawai F."/>
        </authorList>
    </citation>
    <scope>NUCLEOTIDE SEQUENCE [LARGE SCALE GENOMIC DNA]</scope>
    <source>
        <strain evidence="2">203N</strain>
    </source>
</reference>
<keyword evidence="2" id="KW-1185">Reference proteome</keyword>
<proteinExistence type="predicted"/>
<dbReference type="EMBL" id="CP013344">
    <property type="protein sequence ID" value="AMU87787.1"/>
    <property type="molecule type" value="Genomic_DNA"/>
</dbReference>
<dbReference type="KEGG" id="smaz:LH19_01850"/>
<reference evidence="1 2" key="2">
    <citation type="journal article" date="2016" name="Genome Announc.">
        <title>Complete Genome Sequence of Sphingopyxis macrogoltabida Strain 203N (NBRC 111659), a Polyethylene Glycol Degrader.</title>
        <authorList>
            <person name="Ohtsubo Y."/>
            <person name="Nonoyama S."/>
            <person name="Nagata Y."/>
            <person name="Numata M."/>
            <person name="Tsuchikane K."/>
            <person name="Hosoyama A."/>
            <person name="Yamazoe A."/>
            <person name="Tsuda M."/>
            <person name="Fujita N."/>
            <person name="Kawai F."/>
        </authorList>
    </citation>
    <scope>NUCLEOTIDE SEQUENCE [LARGE SCALE GENOMIC DNA]</scope>
    <source>
        <strain evidence="1 2">203N</strain>
    </source>
</reference>
<evidence type="ECO:0000313" key="1">
    <source>
        <dbReference type="EMBL" id="AMU87787.1"/>
    </source>
</evidence>
<dbReference type="AlphaFoldDB" id="A0AAC8YXB8"/>
<sequence length="137" mass="14705">MAAKSARDQGLGGEAAAADAGALGDAPRIRAILAAAARAGRSVSYSELLGDLGFRFTRPKMRAVCRTLGEVDRLCALDDQPDLAVLVVRESDRLPGQGWWVGGTALLLGYDGPWEGAAAARFIRERQQLAFDYWAER</sequence>
<gene>
    <name evidence="1" type="ORF">ATM17_01830</name>
</gene>
<name>A0AAC8YXB8_SPHMC</name>
<accession>A0AAC8YXB8</accession>
<organism evidence="1 2">
    <name type="scientific">Sphingopyxis macrogoltabida</name>
    <name type="common">Sphingomonas macrogoltabidus</name>
    <dbReference type="NCBI Taxonomy" id="33050"/>
    <lineage>
        <taxon>Bacteria</taxon>
        <taxon>Pseudomonadati</taxon>
        <taxon>Pseudomonadota</taxon>
        <taxon>Alphaproteobacteria</taxon>
        <taxon>Sphingomonadales</taxon>
        <taxon>Sphingomonadaceae</taxon>
        <taxon>Sphingopyxis</taxon>
    </lineage>
</organism>
<evidence type="ECO:0000313" key="2">
    <source>
        <dbReference type="Proteomes" id="UP000076088"/>
    </source>
</evidence>
<dbReference type="Proteomes" id="UP000076088">
    <property type="component" value="Chromosome"/>
</dbReference>
<protein>
    <submittedName>
        <fullName evidence="1">Ribose-phosphate pyrophosphokinase</fullName>
    </submittedName>
</protein>